<dbReference type="PANTHER" id="PTHR44196">
    <property type="entry name" value="DEHYDROGENASE/REDUCTASE SDR FAMILY MEMBER 7B"/>
    <property type="match status" value="1"/>
</dbReference>
<dbReference type="Gene3D" id="3.40.50.720">
    <property type="entry name" value="NAD(P)-binding Rossmann-like Domain"/>
    <property type="match status" value="1"/>
</dbReference>
<evidence type="ECO:0000313" key="5">
    <source>
        <dbReference type="Proteomes" id="UP000265930"/>
    </source>
</evidence>
<dbReference type="RefSeq" id="WP_119366075.1">
    <property type="nucleotide sequence ID" value="NZ_JBLZIA010000007.1"/>
</dbReference>
<dbReference type="SUPFAM" id="SSF51735">
    <property type="entry name" value="NAD(P)-binding Rossmann-fold domains"/>
    <property type="match status" value="1"/>
</dbReference>
<accession>A0A399IP17</accession>
<gene>
    <name evidence="4" type="ORF">D2A34_06450</name>
</gene>
<reference evidence="4 5" key="1">
    <citation type="submission" date="2018-08" db="EMBL/GenBank/DDBJ databases">
        <title>Genome of Clostridium chromiireducens C1, DSM12136.</title>
        <authorList>
            <person name="Xing M."/>
            <person name="Wei Y."/>
            <person name="Ang E.L."/>
            <person name="Zhao H."/>
            <person name="Zhang Y."/>
        </authorList>
    </citation>
    <scope>NUCLEOTIDE SEQUENCE [LARGE SCALE GENOMIC DNA]</scope>
    <source>
        <strain evidence="4 5">C1</strain>
    </source>
</reference>
<dbReference type="PANTHER" id="PTHR44196:SF1">
    <property type="entry name" value="DEHYDROGENASE_REDUCTASE SDR FAMILY MEMBER 7B"/>
    <property type="match status" value="1"/>
</dbReference>
<dbReference type="PRINTS" id="PR00080">
    <property type="entry name" value="SDRFAMILY"/>
</dbReference>
<dbReference type="PIRSF" id="PIRSF000126">
    <property type="entry name" value="11-beta-HSD1"/>
    <property type="match status" value="1"/>
</dbReference>
<dbReference type="EMBL" id="QXDJ01000002">
    <property type="protein sequence ID" value="RII34844.1"/>
    <property type="molecule type" value="Genomic_DNA"/>
</dbReference>
<dbReference type="InterPro" id="IPR020904">
    <property type="entry name" value="Sc_DH/Rdtase_CS"/>
</dbReference>
<comment type="similarity">
    <text evidence="1 3">Belongs to the short-chain dehydrogenases/reductases (SDR) family.</text>
</comment>
<evidence type="ECO:0000313" key="4">
    <source>
        <dbReference type="EMBL" id="RII34844.1"/>
    </source>
</evidence>
<evidence type="ECO:0000256" key="1">
    <source>
        <dbReference type="ARBA" id="ARBA00006484"/>
    </source>
</evidence>
<keyword evidence="2" id="KW-0560">Oxidoreductase</keyword>
<dbReference type="AlphaFoldDB" id="A0A399IP17"/>
<evidence type="ECO:0000256" key="3">
    <source>
        <dbReference type="RuleBase" id="RU000363"/>
    </source>
</evidence>
<dbReference type="Proteomes" id="UP000265930">
    <property type="component" value="Unassembled WGS sequence"/>
</dbReference>
<comment type="caution">
    <text evidence="4">The sequence shown here is derived from an EMBL/GenBank/DDBJ whole genome shotgun (WGS) entry which is preliminary data.</text>
</comment>
<proteinExistence type="inferred from homology"/>
<evidence type="ECO:0000256" key="2">
    <source>
        <dbReference type="ARBA" id="ARBA00023002"/>
    </source>
</evidence>
<dbReference type="PRINTS" id="PR00081">
    <property type="entry name" value="GDHRDH"/>
</dbReference>
<dbReference type="InterPro" id="IPR002347">
    <property type="entry name" value="SDR_fam"/>
</dbReference>
<protein>
    <submittedName>
        <fullName evidence="4">SDR family oxidoreductase</fullName>
    </submittedName>
</protein>
<organism evidence="4 5">
    <name type="scientific">Clostridium chromiireducens</name>
    <dbReference type="NCBI Taxonomy" id="225345"/>
    <lineage>
        <taxon>Bacteria</taxon>
        <taxon>Bacillati</taxon>
        <taxon>Bacillota</taxon>
        <taxon>Clostridia</taxon>
        <taxon>Eubacteriales</taxon>
        <taxon>Clostridiaceae</taxon>
        <taxon>Clostridium</taxon>
    </lineage>
</organism>
<dbReference type="Pfam" id="PF00106">
    <property type="entry name" value="adh_short"/>
    <property type="match status" value="1"/>
</dbReference>
<sequence>MNKTVLITGASSGIGLEISKIFARNNYNLVLVSQNEENLKKTINIIRKENTEITIYAIAKDLSKTSAPHEILEYTLKNSIQIDILVNNAGIQVYGNFHDTKIEDILNLMNINMFAMTKLTRLFVDGMIKRGHGKILNLASTGAFQPCPLNAVYCASKAFVLHMSEAIGEELKGTGVTITTLCPGATRTNFAKRANIENIKLFRGKLLEPSKVAEIGYKALMKGKSVVITGIVNELIAQSVRFIPRSMVIKIGMNVMRE</sequence>
<dbReference type="InterPro" id="IPR036291">
    <property type="entry name" value="NAD(P)-bd_dom_sf"/>
</dbReference>
<name>A0A399IP17_9CLOT</name>
<dbReference type="PROSITE" id="PS00061">
    <property type="entry name" value="ADH_SHORT"/>
    <property type="match status" value="1"/>
</dbReference>
<dbReference type="GO" id="GO:0016491">
    <property type="term" value="F:oxidoreductase activity"/>
    <property type="evidence" value="ECO:0007669"/>
    <property type="project" value="UniProtKB-KW"/>
</dbReference>
<dbReference type="CDD" id="cd05233">
    <property type="entry name" value="SDR_c"/>
    <property type="match status" value="1"/>
</dbReference>
<dbReference type="GO" id="GO:0016020">
    <property type="term" value="C:membrane"/>
    <property type="evidence" value="ECO:0007669"/>
    <property type="project" value="TreeGrafter"/>
</dbReference>